<comment type="caution">
    <text evidence="2">The sequence shown here is derived from an EMBL/GenBank/DDBJ whole genome shotgun (WGS) entry which is preliminary data.</text>
</comment>
<proteinExistence type="predicted"/>
<evidence type="ECO:0000256" key="1">
    <source>
        <dbReference type="SAM" id="MobiDB-lite"/>
    </source>
</evidence>
<dbReference type="EMBL" id="VSRR010003568">
    <property type="protein sequence ID" value="MPC36651.1"/>
    <property type="molecule type" value="Genomic_DNA"/>
</dbReference>
<protein>
    <submittedName>
        <fullName evidence="2">Uncharacterized protein</fullName>
    </submittedName>
</protein>
<organism evidence="2 3">
    <name type="scientific">Portunus trituberculatus</name>
    <name type="common">Swimming crab</name>
    <name type="synonym">Neptunus trituberculatus</name>
    <dbReference type="NCBI Taxonomy" id="210409"/>
    <lineage>
        <taxon>Eukaryota</taxon>
        <taxon>Metazoa</taxon>
        <taxon>Ecdysozoa</taxon>
        <taxon>Arthropoda</taxon>
        <taxon>Crustacea</taxon>
        <taxon>Multicrustacea</taxon>
        <taxon>Malacostraca</taxon>
        <taxon>Eumalacostraca</taxon>
        <taxon>Eucarida</taxon>
        <taxon>Decapoda</taxon>
        <taxon>Pleocyemata</taxon>
        <taxon>Brachyura</taxon>
        <taxon>Eubrachyura</taxon>
        <taxon>Portunoidea</taxon>
        <taxon>Portunidae</taxon>
        <taxon>Portuninae</taxon>
        <taxon>Portunus</taxon>
    </lineage>
</organism>
<accession>A0A5B7EQ34</accession>
<feature type="region of interest" description="Disordered" evidence="1">
    <location>
        <begin position="38"/>
        <end position="57"/>
    </location>
</feature>
<evidence type="ECO:0000313" key="2">
    <source>
        <dbReference type="EMBL" id="MPC36651.1"/>
    </source>
</evidence>
<name>A0A5B7EQ34_PORTR</name>
<sequence length="137" mass="14876">MAWVQMSRRWIRNAREAGRGGERCGEVELTSSQCAVAGKRHEGQGIQESQADRGPGEVPGIEMKDKVLQCQGVTGSAGEFSDHECQGGWSGGTGNWIERGRRVTEDQIFLSLRLGLAWLRSGSVWRQSLGARCSGGV</sequence>
<dbReference type="AlphaFoldDB" id="A0A5B7EQ34"/>
<gene>
    <name evidence="2" type="ORF">E2C01_030118</name>
</gene>
<evidence type="ECO:0000313" key="3">
    <source>
        <dbReference type="Proteomes" id="UP000324222"/>
    </source>
</evidence>
<reference evidence="2 3" key="1">
    <citation type="submission" date="2019-05" db="EMBL/GenBank/DDBJ databases">
        <title>Another draft genome of Portunus trituberculatus and its Hox gene families provides insights of decapod evolution.</title>
        <authorList>
            <person name="Jeong J.-H."/>
            <person name="Song I."/>
            <person name="Kim S."/>
            <person name="Choi T."/>
            <person name="Kim D."/>
            <person name="Ryu S."/>
            <person name="Kim W."/>
        </authorList>
    </citation>
    <scope>NUCLEOTIDE SEQUENCE [LARGE SCALE GENOMIC DNA]</scope>
    <source>
        <tissue evidence="2">Muscle</tissue>
    </source>
</reference>
<keyword evidence="3" id="KW-1185">Reference proteome</keyword>
<dbReference type="Proteomes" id="UP000324222">
    <property type="component" value="Unassembled WGS sequence"/>
</dbReference>